<dbReference type="PANTHER" id="PTHR38011">
    <property type="entry name" value="DIHYDROFOLATE REDUCTASE FAMILY PROTEIN (AFU_ORTHOLOGUE AFUA_8G06820)"/>
    <property type="match status" value="1"/>
</dbReference>
<evidence type="ECO:0000259" key="1">
    <source>
        <dbReference type="Pfam" id="PF01872"/>
    </source>
</evidence>
<dbReference type="InterPro" id="IPR050765">
    <property type="entry name" value="Riboflavin_Biosynth_HTPR"/>
</dbReference>
<organism evidence="2 3">
    <name type="scientific">Pseudomonas citronellolis</name>
    <dbReference type="NCBI Taxonomy" id="53408"/>
    <lineage>
        <taxon>Bacteria</taxon>
        <taxon>Pseudomonadati</taxon>
        <taxon>Pseudomonadota</taxon>
        <taxon>Gammaproteobacteria</taxon>
        <taxon>Pseudomonadales</taxon>
        <taxon>Pseudomonadaceae</taxon>
        <taxon>Pseudomonas</taxon>
    </lineage>
</organism>
<evidence type="ECO:0000313" key="3">
    <source>
        <dbReference type="Proteomes" id="UP000077748"/>
    </source>
</evidence>
<proteinExistence type="predicted"/>
<accession>A0A1A9KHU2</accession>
<dbReference type="Proteomes" id="UP000077748">
    <property type="component" value="Chromosome"/>
</dbReference>
<dbReference type="GO" id="GO:0009231">
    <property type="term" value="P:riboflavin biosynthetic process"/>
    <property type="evidence" value="ECO:0007669"/>
    <property type="project" value="InterPro"/>
</dbReference>
<evidence type="ECO:0000313" key="2">
    <source>
        <dbReference type="EMBL" id="ANI16543.1"/>
    </source>
</evidence>
<dbReference type="AlphaFoldDB" id="A0A1A9KHU2"/>
<dbReference type="EMBL" id="CP015878">
    <property type="protein sequence ID" value="ANI16543.1"/>
    <property type="molecule type" value="Genomic_DNA"/>
</dbReference>
<gene>
    <name evidence="2" type="ORF">A9C11_22350</name>
</gene>
<dbReference type="InterPro" id="IPR024072">
    <property type="entry name" value="DHFR-like_dom_sf"/>
</dbReference>
<dbReference type="Pfam" id="PF01872">
    <property type="entry name" value="RibD_C"/>
    <property type="match status" value="1"/>
</dbReference>
<dbReference type="InterPro" id="IPR002734">
    <property type="entry name" value="RibDG_C"/>
</dbReference>
<dbReference type="SUPFAM" id="SSF53597">
    <property type="entry name" value="Dihydrofolate reductase-like"/>
    <property type="match status" value="1"/>
</dbReference>
<name>A0A1A9KHU2_9PSED</name>
<feature type="domain" description="Bacterial bifunctional deaminase-reductase C-terminal" evidence="1">
    <location>
        <begin position="4"/>
        <end position="168"/>
    </location>
</feature>
<dbReference type="GO" id="GO:0008703">
    <property type="term" value="F:5-amino-6-(5-phosphoribosylamino)uracil reductase activity"/>
    <property type="evidence" value="ECO:0007669"/>
    <property type="project" value="InterPro"/>
</dbReference>
<sequence length="176" mass="19114">MSATLIYYVASSLDGYIARPDGSVDWLDAFDGHDDDHGYSAFYAGIDGLLMGRGTYLQCLDFGDWPYPDKPAIVLTRANQLPLASPQVELQHCPPSEALANLEARGCQRIWLVGGGSLAGNCLAADLLDEVIVSIIPHLLGAGIPLFGIGLERRLQLLEQRSFPSGIVQVRYQVLK</sequence>
<protein>
    <submittedName>
        <fullName evidence="2">Dihydrofolate reductase</fullName>
    </submittedName>
</protein>
<reference evidence="2 3" key="1">
    <citation type="submission" date="2016-05" db="EMBL/GenBank/DDBJ databases">
        <title>Genome Sequence of Pseudomonas citronellolis Strain SJTE-3, an Estrogens and Persistent Organic Pollutants degradation strain.</title>
        <authorList>
            <person name="Liang R."/>
        </authorList>
    </citation>
    <scope>NUCLEOTIDE SEQUENCE [LARGE SCALE GENOMIC DNA]</scope>
    <source>
        <strain evidence="2 3">SJTE-3</strain>
    </source>
</reference>
<dbReference type="Gene3D" id="3.40.430.10">
    <property type="entry name" value="Dihydrofolate Reductase, subunit A"/>
    <property type="match status" value="1"/>
</dbReference>
<dbReference type="PANTHER" id="PTHR38011:SF11">
    <property type="entry name" value="2,5-DIAMINO-6-RIBOSYLAMINO-4(3H)-PYRIMIDINONE 5'-PHOSPHATE REDUCTASE"/>
    <property type="match status" value="1"/>
</dbReference>
<dbReference type="RefSeq" id="WP_009623626.1">
    <property type="nucleotide sequence ID" value="NZ_BDGS01000001.1"/>
</dbReference>